<dbReference type="OrthoDB" id="1704454at2"/>
<feature type="signal peptide" evidence="2">
    <location>
        <begin position="1"/>
        <end position="24"/>
    </location>
</feature>
<evidence type="ECO:0000259" key="3">
    <source>
        <dbReference type="Pfam" id="PF07705"/>
    </source>
</evidence>
<comment type="caution">
    <text evidence="4">The sequence shown here is derived from an EMBL/GenBank/DDBJ whole genome shotgun (WGS) entry which is preliminary data.</text>
</comment>
<proteinExistence type="predicted"/>
<keyword evidence="1" id="KW-0812">Transmembrane</keyword>
<dbReference type="PANTHER" id="PTHR35902">
    <property type="entry name" value="S-LAYER DOMAIN-LIKE PROTEIN-RELATED"/>
    <property type="match status" value="1"/>
</dbReference>
<name>A0A0C1R1X3_9CLOT</name>
<evidence type="ECO:0000256" key="2">
    <source>
        <dbReference type="SAM" id="SignalP"/>
    </source>
</evidence>
<evidence type="ECO:0000256" key="1">
    <source>
        <dbReference type="SAM" id="Phobius"/>
    </source>
</evidence>
<keyword evidence="1" id="KW-1133">Transmembrane helix</keyword>
<organism evidence="4 5">
    <name type="scientific">Clostridium argentinense CDC 2741</name>
    <dbReference type="NCBI Taxonomy" id="1418104"/>
    <lineage>
        <taxon>Bacteria</taxon>
        <taxon>Bacillati</taxon>
        <taxon>Bacillota</taxon>
        <taxon>Clostridia</taxon>
        <taxon>Eubacteriales</taxon>
        <taxon>Clostridiaceae</taxon>
        <taxon>Clostridium</taxon>
    </lineage>
</organism>
<keyword evidence="5" id="KW-1185">Reference proteome</keyword>
<dbReference type="RefSeq" id="WP_039636658.1">
    <property type="nucleotide sequence ID" value="NZ_AYSO01000020.1"/>
</dbReference>
<dbReference type="STRING" id="29341.RSJ17_06105"/>
<accession>A0A0C1R1X3</accession>
<keyword evidence="2" id="KW-0732">Signal</keyword>
<dbReference type="Gene3D" id="2.60.40.10">
    <property type="entry name" value="Immunoglobulins"/>
    <property type="match status" value="2"/>
</dbReference>
<protein>
    <recommendedName>
        <fullName evidence="3">CARDB domain-containing protein</fullName>
    </recommendedName>
</protein>
<evidence type="ECO:0000313" key="4">
    <source>
        <dbReference type="EMBL" id="KIE44441.1"/>
    </source>
</evidence>
<feature type="transmembrane region" description="Helical" evidence="1">
    <location>
        <begin position="773"/>
        <end position="791"/>
    </location>
</feature>
<dbReference type="EMBL" id="AYSO01000020">
    <property type="protein sequence ID" value="KIE44441.1"/>
    <property type="molecule type" value="Genomic_DNA"/>
</dbReference>
<dbReference type="InterPro" id="IPR011635">
    <property type="entry name" value="CARDB"/>
</dbReference>
<feature type="domain" description="CARDB" evidence="3">
    <location>
        <begin position="398"/>
        <end position="499"/>
    </location>
</feature>
<reference evidence="4 5" key="1">
    <citation type="journal article" date="2015" name="Infect. Genet. Evol.">
        <title>Genomic sequences of six botulinum neurotoxin-producing strains representing three clostridial species illustrate the mobility and diversity of botulinum neurotoxin genes.</title>
        <authorList>
            <person name="Smith T.J."/>
            <person name="Hill K.K."/>
            <person name="Xie G."/>
            <person name="Foley B.T."/>
            <person name="Williamson C.H."/>
            <person name="Foster J.T."/>
            <person name="Johnson S.L."/>
            <person name="Chertkov O."/>
            <person name="Teshima H."/>
            <person name="Gibbons H.S."/>
            <person name="Johnsky L.A."/>
            <person name="Karavis M.A."/>
            <person name="Smith L.A."/>
        </authorList>
    </citation>
    <scope>NUCLEOTIDE SEQUENCE [LARGE SCALE GENOMIC DNA]</scope>
    <source>
        <strain evidence="4 5">CDC 2741</strain>
    </source>
</reference>
<sequence length="804" mass="88959">MKKIIGLLLGIVMILTSIPFGVMASEPTEDTNVIRISSYNLEKNGSIYENNEFNIKIKFEVSGKIEKDKISIAIDEGSAFIHKAKDTDKWIKLDSEWQTKEFRLKYSGQGNKLPIIIRYTQGDKQMTTKDSIVISEAVPKSTEIEKEKEEKPVDTTKYVPRLNLVNKSIPTIDAGHSETITFTIKNTGGYTAENIVVTPEFGDGSTPLTLEDTSATRVIKKISSDKSENISFKLTVNSDAAEKSYPIKLNYSFTNAYDNPFTHSETVYVKVVNKNTPTTLVVDRVVTNPAIITAGQKFKASFTIKNKGSLQARDVKYSLDGFAESGFSIVGGSNNKHSEVLAGYDQTVIEYDLQASKNIKNGSHALELKTSYKDAQNQKYEESHKIFITVGGSTATLSDLSIQNISYPREGVRPNQDVRITFDLRNQSKAKVSNVKVTLDSGDPAMVPKTANVKKIDNLDPGKVAKLDFTFFATSEATTKNYPISINVEFDNQVAAEGEEGKSNKITQYVGILVNGADSNKLTPRLIIDKYSFEPNIVRAGEKFDLNLSFFNTNANKAISNVKIFLTVDEKTEQSGNVFTPVDSSNTFYIESIPAKGSIEKKLKFFTVPDAKAKTYTITANFEYQDETGKDITATELIGIPVVQKSKLEIGNMDIPAEGYVGMPIPISVQFFNTGKVPLNNMMIKLEGDFTAENGNYYLGNFEMGTTENYDGTIIPNKTGPLKGKLIFSYDNTAGEHIEQIQEININVLEGAPMDPNMPEEILEGNKKGMGTVLIWSISTIVAALAGFIIWRKRKKKKGETLDE</sequence>
<evidence type="ECO:0000313" key="5">
    <source>
        <dbReference type="Proteomes" id="UP000031366"/>
    </source>
</evidence>
<dbReference type="Pfam" id="PF07705">
    <property type="entry name" value="CARDB"/>
    <property type="match status" value="1"/>
</dbReference>
<gene>
    <name evidence="4" type="ORF">U732_661</name>
</gene>
<feature type="chain" id="PRO_5002155728" description="CARDB domain-containing protein" evidence="2">
    <location>
        <begin position="25"/>
        <end position="804"/>
    </location>
</feature>
<keyword evidence="1" id="KW-0472">Membrane</keyword>
<dbReference type="InterPro" id="IPR013783">
    <property type="entry name" value="Ig-like_fold"/>
</dbReference>
<dbReference type="Proteomes" id="UP000031366">
    <property type="component" value="Unassembled WGS sequence"/>
</dbReference>
<dbReference type="Pfam" id="PF05753">
    <property type="entry name" value="TRAP_beta"/>
    <property type="match status" value="1"/>
</dbReference>
<dbReference type="AlphaFoldDB" id="A0A0C1R1X3"/>